<name>A0AAW1S320_9CHLO</name>
<keyword evidence="3" id="KW-0032">Aminotransferase</keyword>
<keyword evidence="8" id="KW-1185">Reference proteome</keyword>
<dbReference type="GO" id="GO:0033853">
    <property type="term" value="F:aspartate-prephenate aminotransferase activity"/>
    <property type="evidence" value="ECO:0007669"/>
    <property type="project" value="UniProtKB-ARBA"/>
</dbReference>
<protein>
    <recommendedName>
        <fullName evidence="6">Aminotransferase class I/classII large domain-containing protein</fullName>
    </recommendedName>
</protein>
<evidence type="ECO:0000259" key="6">
    <source>
        <dbReference type="Pfam" id="PF00155"/>
    </source>
</evidence>
<dbReference type="AlphaFoldDB" id="A0AAW1S320"/>
<dbReference type="Gene3D" id="3.40.640.10">
    <property type="entry name" value="Type I PLP-dependent aspartate aminotransferase-like (Major domain)"/>
    <property type="match status" value="1"/>
</dbReference>
<dbReference type="InterPro" id="IPR004838">
    <property type="entry name" value="NHTrfase_class1_PyrdxlP-BS"/>
</dbReference>
<reference evidence="7 8" key="1">
    <citation type="journal article" date="2024" name="Nat. Commun.">
        <title>Phylogenomics reveals the evolutionary origins of lichenization in chlorophyte algae.</title>
        <authorList>
            <person name="Puginier C."/>
            <person name="Libourel C."/>
            <person name="Otte J."/>
            <person name="Skaloud P."/>
            <person name="Haon M."/>
            <person name="Grisel S."/>
            <person name="Petersen M."/>
            <person name="Berrin J.G."/>
            <person name="Delaux P.M."/>
            <person name="Dal Grande F."/>
            <person name="Keller J."/>
        </authorList>
    </citation>
    <scope>NUCLEOTIDE SEQUENCE [LARGE SCALE GENOMIC DNA]</scope>
    <source>
        <strain evidence="7 8">SAG 2145</strain>
    </source>
</reference>
<dbReference type="SUPFAM" id="SSF53383">
    <property type="entry name" value="PLP-dependent transferases"/>
    <property type="match status" value="1"/>
</dbReference>
<accession>A0AAW1S320</accession>
<keyword evidence="4" id="KW-0808">Transferase</keyword>
<dbReference type="InterPro" id="IPR004839">
    <property type="entry name" value="Aminotransferase_I/II_large"/>
</dbReference>
<evidence type="ECO:0000256" key="1">
    <source>
        <dbReference type="ARBA" id="ARBA00001933"/>
    </source>
</evidence>
<dbReference type="PANTHER" id="PTHR46383">
    <property type="entry name" value="ASPARTATE AMINOTRANSFERASE"/>
    <property type="match status" value="1"/>
</dbReference>
<gene>
    <name evidence="7" type="ORF">WJX74_005962</name>
</gene>
<evidence type="ECO:0000256" key="4">
    <source>
        <dbReference type="ARBA" id="ARBA00022679"/>
    </source>
</evidence>
<dbReference type="Gene3D" id="3.90.1150.10">
    <property type="entry name" value="Aspartate Aminotransferase, domain 1"/>
    <property type="match status" value="1"/>
</dbReference>
<dbReference type="Pfam" id="PF00155">
    <property type="entry name" value="Aminotran_1_2"/>
    <property type="match status" value="1"/>
</dbReference>
<organism evidence="7 8">
    <name type="scientific">Apatococcus lobatus</name>
    <dbReference type="NCBI Taxonomy" id="904363"/>
    <lineage>
        <taxon>Eukaryota</taxon>
        <taxon>Viridiplantae</taxon>
        <taxon>Chlorophyta</taxon>
        <taxon>core chlorophytes</taxon>
        <taxon>Trebouxiophyceae</taxon>
        <taxon>Chlorellales</taxon>
        <taxon>Chlorellaceae</taxon>
        <taxon>Apatococcus</taxon>
    </lineage>
</organism>
<dbReference type="Proteomes" id="UP001438707">
    <property type="component" value="Unassembled WGS sequence"/>
</dbReference>
<dbReference type="GO" id="GO:0009095">
    <property type="term" value="P:aromatic amino acid family biosynthetic process, prephenate pathway"/>
    <property type="evidence" value="ECO:0007669"/>
    <property type="project" value="UniProtKB-ARBA"/>
</dbReference>
<dbReference type="PANTHER" id="PTHR46383:SF1">
    <property type="entry name" value="ASPARTATE AMINOTRANSFERASE"/>
    <property type="match status" value="1"/>
</dbReference>
<evidence type="ECO:0000256" key="5">
    <source>
        <dbReference type="ARBA" id="ARBA00022898"/>
    </source>
</evidence>
<sequence>MLAAIPQTPLLQASGSADLNRALNRPHSQKRQGVRPSHTAMAHGSFSVEVNPAVANLKPSKTMVLSDLARSLQEKGVDVISLAAGEPDFDTPDVVIEAGIEALRQGITHYTANVGTAALRAAICKKLESENGLHYATNEVVVSNGAKQSVWQGLLATCSPGDEVLVPAPYWTSYPEMTRLAGATPVVLNCPQSQDFMLTPQQLEAALTHSSRLLILCSPSNPSGMVYPRNILEQLAGIVKQHPRLMVLSDEIYEHILYPPAEHVSIASLPGMWERTLVVNGFSKAFAMTGWRLGYMAGPKPYAAAAATIQSQSTSGASSIAQHAGVAALNMGNGGGPAVEKMVQSFRKRRDLVVRELRQIQGVQLVEPTGAFYALPDMSSFCGPQVTAKDFGPIPDTDTLCRYLLEKANVATVPGDAFGVPDCIRLSYAASLSLLQQACSRMQTALAPERFEGSSIQPFEDTDNLEQPASLESSKPADCLGLRASWGQFHSLAFGSYAHDLPVFQQTVQTLTESPAVTTASPKHFRMVELPQQDEDLGWIVSQGPSQLLLIPGVQAASITAAAAGDAQALAYLRFAAQHHAGPGNAYVSQLDTICCLASSVSNRQEQHDIWKLLDKHKLRTVFNARRGFTVKLLQRAAYQGRLAALQWLRALCHRTWEDDTHLMPYAAGQGHLHIMKYLQKGPQPADLGMETLKRAARHPECFL</sequence>
<evidence type="ECO:0000313" key="7">
    <source>
        <dbReference type="EMBL" id="KAK9840230.1"/>
    </source>
</evidence>
<dbReference type="InterPro" id="IPR015424">
    <property type="entry name" value="PyrdxlP-dep_Trfase"/>
</dbReference>
<proteinExistence type="inferred from homology"/>
<dbReference type="CDD" id="cd00609">
    <property type="entry name" value="AAT_like"/>
    <property type="match status" value="1"/>
</dbReference>
<keyword evidence="5" id="KW-0663">Pyridoxal phosphate</keyword>
<dbReference type="PROSITE" id="PS00105">
    <property type="entry name" value="AA_TRANSFER_CLASS_1"/>
    <property type="match status" value="1"/>
</dbReference>
<dbReference type="EMBL" id="JALJOS010000004">
    <property type="protein sequence ID" value="KAK9840230.1"/>
    <property type="molecule type" value="Genomic_DNA"/>
</dbReference>
<dbReference type="GO" id="GO:0004069">
    <property type="term" value="F:L-aspartate:2-oxoglutarate aminotransferase activity"/>
    <property type="evidence" value="ECO:0007669"/>
    <property type="project" value="UniProtKB-ARBA"/>
</dbReference>
<evidence type="ECO:0000256" key="2">
    <source>
        <dbReference type="ARBA" id="ARBA00007441"/>
    </source>
</evidence>
<dbReference type="GO" id="GO:0030170">
    <property type="term" value="F:pyridoxal phosphate binding"/>
    <property type="evidence" value="ECO:0007669"/>
    <property type="project" value="InterPro"/>
</dbReference>
<dbReference type="FunFam" id="3.40.640.10:FF:000033">
    <property type="entry name" value="Aspartate aminotransferase"/>
    <property type="match status" value="1"/>
</dbReference>
<evidence type="ECO:0000313" key="8">
    <source>
        <dbReference type="Proteomes" id="UP001438707"/>
    </source>
</evidence>
<dbReference type="GO" id="GO:0033854">
    <property type="term" value="F:glutamate-prephenate aminotransferase activity"/>
    <property type="evidence" value="ECO:0007669"/>
    <property type="project" value="UniProtKB-ARBA"/>
</dbReference>
<dbReference type="InterPro" id="IPR015422">
    <property type="entry name" value="PyrdxlP-dep_Trfase_small"/>
</dbReference>
<feature type="domain" description="Aminotransferase class I/classII large" evidence="6">
    <location>
        <begin position="78"/>
        <end position="441"/>
    </location>
</feature>
<dbReference type="InterPro" id="IPR015421">
    <property type="entry name" value="PyrdxlP-dep_Trfase_major"/>
</dbReference>
<evidence type="ECO:0000256" key="3">
    <source>
        <dbReference type="ARBA" id="ARBA00022576"/>
    </source>
</evidence>
<comment type="caution">
    <text evidence="7">The sequence shown here is derived from an EMBL/GenBank/DDBJ whole genome shotgun (WGS) entry which is preliminary data.</text>
</comment>
<comment type="cofactor">
    <cofactor evidence="1">
        <name>pyridoxal 5'-phosphate</name>
        <dbReference type="ChEBI" id="CHEBI:597326"/>
    </cofactor>
</comment>
<comment type="similarity">
    <text evidence="2">Belongs to the class-I pyridoxal-phosphate-dependent aminotransferase family.</text>
</comment>
<dbReference type="InterPro" id="IPR050596">
    <property type="entry name" value="AspAT/PAT-like"/>
</dbReference>